<evidence type="ECO:0000256" key="1">
    <source>
        <dbReference type="ARBA" id="ARBA00005291"/>
    </source>
</evidence>
<sequence>MLYELAHLALKLYTVPRALPALENYVANPSARGRLLGCWETEHGEIVGRVLVLREFEDAGSLADERQRILASSDPFGVGEHLDSFTVSSYAPFPFLPPVHTGHFGDVYEFRTYDLKVGGLRPTMAGWEAALPERTKLFPLTTAMYGLDGTPRITHIWPFPSLDERLAIRRESYERRIWPPENGPENIARATSSIAIPTAFSPLH</sequence>
<dbReference type="AlphaFoldDB" id="A0A8E1VUL1"/>
<evidence type="ECO:0000259" key="2">
    <source>
        <dbReference type="Pfam" id="PF07978"/>
    </source>
</evidence>
<protein>
    <submittedName>
        <fullName evidence="3">NIPSNAP family protein</fullName>
    </submittedName>
</protein>
<dbReference type="Proteomes" id="UP000550260">
    <property type="component" value="Unassembled WGS sequence"/>
</dbReference>
<organism evidence="3 4">
    <name type="scientific">Amycolatopsis echigonensis</name>
    <dbReference type="NCBI Taxonomy" id="2576905"/>
    <lineage>
        <taxon>Bacteria</taxon>
        <taxon>Bacillati</taxon>
        <taxon>Actinomycetota</taxon>
        <taxon>Actinomycetes</taxon>
        <taxon>Pseudonocardiales</taxon>
        <taxon>Pseudonocardiaceae</taxon>
        <taxon>Amycolatopsis</taxon>
    </lineage>
</organism>
<gene>
    <name evidence="3" type="ORF">H5411_05290</name>
</gene>
<dbReference type="EMBL" id="JACJHR010000005">
    <property type="protein sequence ID" value="MBB2498550.1"/>
    <property type="molecule type" value="Genomic_DNA"/>
</dbReference>
<dbReference type="InterPro" id="IPR011008">
    <property type="entry name" value="Dimeric_a/b-barrel"/>
</dbReference>
<name>A0A8E1VUL1_9PSEU</name>
<dbReference type="InterPro" id="IPR012577">
    <property type="entry name" value="NIPSNAP"/>
</dbReference>
<evidence type="ECO:0000313" key="4">
    <source>
        <dbReference type="Proteomes" id="UP000550260"/>
    </source>
</evidence>
<dbReference type="SUPFAM" id="SSF54909">
    <property type="entry name" value="Dimeric alpha+beta barrel"/>
    <property type="match status" value="2"/>
</dbReference>
<dbReference type="InterPro" id="IPR051557">
    <property type="entry name" value="NipSnap_domain"/>
</dbReference>
<feature type="domain" description="NIPSNAP" evidence="2">
    <location>
        <begin position="3"/>
        <end position="73"/>
    </location>
</feature>
<comment type="similarity">
    <text evidence="1">Belongs to the NipSnap family.</text>
</comment>
<dbReference type="Gene3D" id="3.30.70.100">
    <property type="match status" value="2"/>
</dbReference>
<feature type="domain" description="NIPSNAP" evidence="2">
    <location>
        <begin position="108"/>
        <end position="202"/>
    </location>
</feature>
<dbReference type="RefSeq" id="WP_183123096.1">
    <property type="nucleotide sequence ID" value="NZ_JACJHR010000005.1"/>
</dbReference>
<dbReference type="Pfam" id="PF07978">
    <property type="entry name" value="NIPSNAP"/>
    <property type="match status" value="2"/>
</dbReference>
<reference evidence="3 4" key="1">
    <citation type="submission" date="2020-08" db="EMBL/GenBank/DDBJ databases">
        <title>Amycolatopsis echigonensis JCM 21831.</title>
        <authorList>
            <person name="Tedsree N."/>
            <person name="Kuncharoen N."/>
            <person name="Likhitwitayawuid K."/>
            <person name="Tanasupawat S."/>
        </authorList>
    </citation>
    <scope>NUCLEOTIDE SEQUENCE [LARGE SCALE GENOMIC DNA]</scope>
    <source>
        <strain evidence="3 4">JCM 21831</strain>
    </source>
</reference>
<comment type="caution">
    <text evidence="3">The sequence shown here is derived from an EMBL/GenBank/DDBJ whole genome shotgun (WGS) entry which is preliminary data.</text>
</comment>
<dbReference type="PANTHER" id="PTHR21017">
    <property type="entry name" value="NIPSNAP-RELATED"/>
    <property type="match status" value="1"/>
</dbReference>
<evidence type="ECO:0000313" key="3">
    <source>
        <dbReference type="EMBL" id="MBB2498550.1"/>
    </source>
</evidence>
<proteinExistence type="inferred from homology"/>
<dbReference type="PANTHER" id="PTHR21017:SF17">
    <property type="entry name" value="PROTEIN NIPSNAP"/>
    <property type="match status" value="1"/>
</dbReference>
<accession>A0A8E1VUL1</accession>